<reference evidence="3" key="2">
    <citation type="submission" date="2015-01" db="EMBL/GenBank/DDBJ databases">
        <title>Evolutionary Origins and Diversification of the Mycorrhizal Mutualists.</title>
        <authorList>
            <consortium name="DOE Joint Genome Institute"/>
            <consortium name="Mycorrhizal Genomics Consortium"/>
            <person name="Kohler A."/>
            <person name="Kuo A."/>
            <person name="Nagy L.G."/>
            <person name="Floudas D."/>
            <person name="Copeland A."/>
            <person name="Barry K.W."/>
            <person name="Cichocki N."/>
            <person name="Veneault-Fourrey C."/>
            <person name="LaButti K."/>
            <person name="Lindquist E.A."/>
            <person name="Lipzen A."/>
            <person name="Lundell T."/>
            <person name="Morin E."/>
            <person name="Murat C."/>
            <person name="Riley R."/>
            <person name="Ohm R."/>
            <person name="Sun H."/>
            <person name="Tunlid A."/>
            <person name="Henrissat B."/>
            <person name="Grigoriev I.V."/>
            <person name="Hibbett D.S."/>
            <person name="Martin F."/>
        </authorList>
    </citation>
    <scope>NUCLEOTIDE SEQUENCE [LARGE SCALE GENOMIC DNA]</scope>
    <source>
        <strain evidence="3">Zn</strain>
    </source>
</reference>
<dbReference type="InParanoid" id="A0A0C3I1A6"/>
<dbReference type="PANTHER" id="PTHR10622">
    <property type="entry name" value="HET DOMAIN-CONTAINING PROTEIN"/>
    <property type="match status" value="1"/>
</dbReference>
<evidence type="ECO:0000313" key="3">
    <source>
        <dbReference type="Proteomes" id="UP000054321"/>
    </source>
</evidence>
<dbReference type="PANTHER" id="PTHR10622:SF10">
    <property type="entry name" value="HET DOMAIN-CONTAINING PROTEIN"/>
    <property type="match status" value="1"/>
</dbReference>
<accession>A0A0C3I1A6</accession>
<dbReference type="OrthoDB" id="674604at2759"/>
<gene>
    <name evidence="2" type="ORF">OIDMADRAFT_107563</name>
</gene>
<proteinExistence type="predicted"/>
<feature type="non-terminal residue" evidence="2">
    <location>
        <position position="298"/>
    </location>
</feature>
<evidence type="ECO:0000313" key="2">
    <source>
        <dbReference type="EMBL" id="KIN08880.1"/>
    </source>
</evidence>
<dbReference type="AlphaFoldDB" id="A0A0C3I1A6"/>
<dbReference type="STRING" id="913774.A0A0C3I1A6"/>
<dbReference type="HOGENOM" id="CLU_000288_138_0_1"/>
<name>A0A0C3I1A6_OIDMZ</name>
<organism evidence="2 3">
    <name type="scientific">Oidiodendron maius (strain Zn)</name>
    <dbReference type="NCBI Taxonomy" id="913774"/>
    <lineage>
        <taxon>Eukaryota</taxon>
        <taxon>Fungi</taxon>
        <taxon>Dikarya</taxon>
        <taxon>Ascomycota</taxon>
        <taxon>Pezizomycotina</taxon>
        <taxon>Leotiomycetes</taxon>
        <taxon>Leotiomycetes incertae sedis</taxon>
        <taxon>Myxotrichaceae</taxon>
        <taxon>Oidiodendron</taxon>
    </lineage>
</organism>
<feature type="domain" description="Heterokaryon incompatibility" evidence="1">
    <location>
        <begin position="22"/>
        <end position="110"/>
    </location>
</feature>
<dbReference type="InterPro" id="IPR010730">
    <property type="entry name" value="HET"/>
</dbReference>
<reference evidence="2 3" key="1">
    <citation type="submission" date="2014-04" db="EMBL/GenBank/DDBJ databases">
        <authorList>
            <consortium name="DOE Joint Genome Institute"/>
            <person name="Kuo A."/>
            <person name="Martino E."/>
            <person name="Perotto S."/>
            <person name="Kohler A."/>
            <person name="Nagy L.G."/>
            <person name="Floudas D."/>
            <person name="Copeland A."/>
            <person name="Barry K.W."/>
            <person name="Cichocki N."/>
            <person name="Veneault-Fourrey C."/>
            <person name="LaButti K."/>
            <person name="Lindquist E.A."/>
            <person name="Lipzen A."/>
            <person name="Lundell T."/>
            <person name="Morin E."/>
            <person name="Murat C."/>
            <person name="Sun H."/>
            <person name="Tunlid A."/>
            <person name="Henrissat B."/>
            <person name="Grigoriev I.V."/>
            <person name="Hibbett D.S."/>
            <person name="Martin F."/>
            <person name="Nordberg H.P."/>
            <person name="Cantor M.N."/>
            <person name="Hua S.X."/>
        </authorList>
    </citation>
    <scope>NUCLEOTIDE SEQUENCE [LARGE SCALE GENOMIC DNA]</scope>
    <source>
        <strain evidence="2 3">Zn</strain>
    </source>
</reference>
<keyword evidence="3" id="KW-1185">Reference proteome</keyword>
<evidence type="ECO:0000259" key="1">
    <source>
        <dbReference type="Pfam" id="PF06985"/>
    </source>
</evidence>
<dbReference type="EMBL" id="KN832870">
    <property type="protein sequence ID" value="KIN08880.1"/>
    <property type="molecule type" value="Genomic_DNA"/>
</dbReference>
<protein>
    <recommendedName>
        <fullName evidence="1">Heterokaryon incompatibility domain-containing protein</fullName>
    </recommendedName>
</protein>
<sequence>MRLLGTTTSLLEEFSGKNIPKYAILSHRWEDEEVTFQDLQKVQTLTDIKKKGIGKIMGCLKSAASYGCDWVWIDSCCIDKTSSAELSEAINSMFSWYQKAEICLTYLSDVQPGVLCDPRGDYGGQDLSFRRSKWWTRGWTLQELLAPRHLMFIDRYWGSIGTRNDLSKIVSQITGINGPHLKNPRAASVAQIMSWASKRETTRTEDMAYSLMGLFGVYMSPLYGEGENAFIRLQLEIMKISDDESIFAWSDSSNRGGGLLAQHPAAFKQCGSIIQYESDPEKPEFSMTNKGLRIEAHI</sequence>
<dbReference type="Pfam" id="PF06985">
    <property type="entry name" value="HET"/>
    <property type="match status" value="1"/>
</dbReference>
<dbReference type="Proteomes" id="UP000054321">
    <property type="component" value="Unassembled WGS sequence"/>
</dbReference>